<feature type="compositionally biased region" description="Acidic residues" evidence="4">
    <location>
        <begin position="363"/>
        <end position="372"/>
    </location>
</feature>
<protein>
    <recommendedName>
        <fullName evidence="2">S100P-binding protein</fullName>
    </recommendedName>
</protein>
<name>A0A1V4JHN1_PATFA</name>
<proteinExistence type="predicted"/>
<evidence type="ECO:0000256" key="3">
    <source>
        <dbReference type="ARBA" id="ARBA00023242"/>
    </source>
</evidence>
<comment type="caution">
    <text evidence="5">The sequence shown here is derived from an EMBL/GenBank/DDBJ whole genome shotgun (WGS) entry which is preliminary data.</text>
</comment>
<dbReference type="GO" id="GO:0005634">
    <property type="term" value="C:nucleus"/>
    <property type="evidence" value="ECO:0007669"/>
    <property type="project" value="UniProtKB-SubCell"/>
</dbReference>
<dbReference type="OrthoDB" id="8945510at2759"/>
<evidence type="ECO:0000313" key="5">
    <source>
        <dbReference type="EMBL" id="OPJ71703.1"/>
    </source>
</evidence>
<dbReference type="Proteomes" id="UP000190648">
    <property type="component" value="Unassembled WGS sequence"/>
</dbReference>
<evidence type="ECO:0000256" key="1">
    <source>
        <dbReference type="ARBA" id="ARBA00004123"/>
    </source>
</evidence>
<dbReference type="GO" id="GO:0048306">
    <property type="term" value="F:calcium-dependent protein binding"/>
    <property type="evidence" value="ECO:0007669"/>
    <property type="project" value="InterPro"/>
</dbReference>
<keyword evidence="6" id="KW-1185">Reference proteome</keyword>
<feature type="region of interest" description="Disordered" evidence="4">
    <location>
        <begin position="141"/>
        <end position="195"/>
    </location>
</feature>
<reference evidence="5 6" key="1">
    <citation type="submission" date="2016-02" db="EMBL/GenBank/DDBJ databases">
        <title>Band-tailed pigeon sequencing and assembly.</title>
        <authorList>
            <person name="Soares A.E."/>
            <person name="Novak B.J."/>
            <person name="Rice E.S."/>
            <person name="O'Connell B."/>
            <person name="Chang D."/>
            <person name="Weber S."/>
            <person name="Shapiro B."/>
        </authorList>
    </citation>
    <scope>NUCLEOTIDE SEQUENCE [LARGE SCALE GENOMIC DNA]</scope>
    <source>
        <strain evidence="5">BTP2013</strain>
        <tissue evidence="5">Blood</tissue>
    </source>
</reference>
<dbReference type="Pfam" id="PF15427">
    <property type="entry name" value="S100PBPR"/>
    <property type="match status" value="1"/>
</dbReference>
<feature type="region of interest" description="Disordered" evidence="4">
    <location>
        <begin position="235"/>
        <end position="254"/>
    </location>
</feature>
<dbReference type="InterPro" id="IPR026097">
    <property type="entry name" value="S100PBP"/>
</dbReference>
<feature type="compositionally biased region" description="Polar residues" evidence="4">
    <location>
        <begin position="168"/>
        <end position="190"/>
    </location>
</feature>
<dbReference type="AlphaFoldDB" id="A0A1V4JHN1"/>
<keyword evidence="3" id="KW-0539">Nucleus</keyword>
<feature type="compositionally biased region" description="Low complexity" evidence="4">
    <location>
        <begin position="156"/>
        <end position="167"/>
    </location>
</feature>
<sequence>MDDPPAFGHCWCQEFEPATHNPVPRPKRLLDSAEQAQVLQSAKKVCVGDHHCSAPDPASHFLDDTGHDDLVASSVAPKYDDVAISLDTSPCFDDSEPDDSLLELSDGEGGNSPFNYTEEEIQEILADDCVESERYISRKSVLSQNGNAESEKDESSNSSTGTSVLSNDTNVASDITETPNVSLSRESSPLDSECYPSLSYESASLDENQLQSAQVTRMLFDLDIQELLSLSPIDADDVDEPLEDGSLEEAEGEASEAIANDCLECEKAAGSCVPEGSTGGLMCESWQSPDCLGETPATSRDGSNIPGDPVERSVSSSGPACDQSAADESSAPTLPTCPTPSSESRNQELPKAKSCFSRKSEFLEDDEGESTEAEQPSDSIKLSDTAVGQIRQEEMTSAKKPGKVFPVPQEEEERWNQQACILEAELEQKKPFYPECAHPCEENRSSYSRYP</sequence>
<evidence type="ECO:0000313" key="6">
    <source>
        <dbReference type="Proteomes" id="UP000190648"/>
    </source>
</evidence>
<evidence type="ECO:0000256" key="4">
    <source>
        <dbReference type="SAM" id="MobiDB-lite"/>
    </source>
</evidence>
<comment type="subcellular location">
    <subcellularLocation>
        <location evidence="1">Nucleus</location>
    </subcellularLocation>
</comment>
<gene>
    <name evidence="5" type="ORF">AV530_019994</name>
</gene>
<evidence type="ECO:0000256" key="2">
    <source>
        <dbReference type="ARBA" id="ARBA00020595"/>
    </source>
</evidence>
<dbReference type="EMBL" id="LSYS01007350">
    <property type="protein sequence ID" value="OPJ71703.1"/>
    <property type="molecule type" value="Genomic_DNA"/>
</dbReference>
<feature type="region of interest" description="Disordered" evidence="4">
    <location>
        <begin position="89"/>
        <end position="115"/>
    </location>
</feature>
<feature type="region of interest" description="Disordered" evidence="4">
    <location>
        <begin position="283"/>
        <end position="411"/>
    </location>
</feature>
<organism evidence="5 6">
    <name type="scientific">Patagioenas fasciata monilis</name>
    <dbReference type="NCBI Taxonomy" id="372326"/>
    <lineage>
        <taxon>Eukaryota</taxon>
        <taxon>Metazoa</taxon>
        <taxon>Chordata</taxon>
        <taxon>Craniata</taxon>
        <taxon>Vertebrata</taxon>
        <taxon>Euteleostomi</taxon>
        <taxon>Archelosauria</taxon>
        <taxon>Archosauria</taxon>
        <taxon>Dinosauria</taxon>
        <taxon>Saurischia</taxon>
        <taxon>Theropoda</taxon>
        <taxon>Coelurosauria</taxon>
        <taxon>Aves</taxon>
        <taxon>Neognathae</taxon>
        <taxon>Neoaves</taxon>
        <taxon>Columbimorphae</taxon>
        <taxon>Columbiformes</taxon>
        <taxon>Columbidae</taxon>
        <taxon>Patagioenas</taxon>
    </lineage>
</organism>
<accession>A0A1V4JHN1</accession>
<feature type="compositionally biased region" description="Polar residues" evidence="4">
    <location>
        <begin position="373"/>
        <end position="382"/>
    </location>
</feature>